<feature type="transmembrane region" description="Helical" evidence="4">
    <location>
        <begin position="20"/>
        <end position="43"/>
    </location>
</feature>
<dbReference type="Gene3D" id="1.10.10.60">
    <property type="entry name" value="Homeodomain-like"/>
    <property type="match status" value="2"/>
</dbReference>
<keyword evidence="4" id="KW-0472">Membrane</keyword>
<evidence type="ECO:0000313" key="7">
    <source>
        <dbReference type="Proteomes" id="UP000215509"/>
    </source>
</evidence>
<accession>A0A229URC4</accession>
<protein>
    <recommendedName>
        <fullName evidence="5">HTH araC/xylS-type domain-containing protein</fullName>
    </recommendedName>
</protein>
<keyword evidence="3" id="KW-0804">Transcription</keyword>
<sequence length="782" mass="90810">MRWKSFFRNKENRLYFNILFYFLTLLIPIVIIGLATYMYSLYIMKKDFNDRIKTNLQNAAQTIDGKMGSLQEISFNFFSDYTVRMLLMPQEMQDLEVKTEVWRLPKIIQRNENIVGDFTDRMFVFIDQKSVYVSAGVNRFDSFFNTMYKYDHYDLAYWAKKLDSDKYIELLPITSVKREGIYDKQVVPVVIRDRLQSYNAVMVINVALDAIEKTLKGNAVFATTRYVITDGNGQVLLDPDEYMKDPLFSKIAINERGDQVLKGELEIGGNLYEVSHAKSALYGWNYYSFTPISEFNRHTSSILVMTLLLCLVLVLMGVVFSFVFSSRIYNPIRNIRNVILDKSEIWSHEGHMPVQQANDFEQIQQGIRSLTDYHQKYKMKYDKHTNEYVESSFLFLLKGHTLNQEEILKETLQAEFGFDRAGYVCCGVSFDFKEPFYRDIPDTDRMLVMNGIMKIIGTLISQVAPAYVMEYRQNLFIAIINVESQKQASELLHPKFQKLMNLFQYDIHMYYDMTVGVGTFYSEINEIGASYNEAMTAIGKRNSEERFQIVDSEQLLIENRFIYSFFDEQKIWNHLKLGHIEALYDIVDQIVAVNVQASISYDYLGLLFKEMITTGTRFLVERGMDANSIPTDEKLSLLLNGERSVSFSEYSEIQEGIVAYYGRIIEATQTGNDSKSGSLVSLIKQYIDDNYKQDLGLEQIAGEMGVSLKYVSRIFKEKTGTNLTDYINQVRMDKAKKLLTETDMRVSDIAEHIGIPSRTTFLRVFKKMEGMAPNDYRSMQRK</sequence>
<evidence type="ECO:0000256" key="2">
    <source>
        <dbReference type="ARBA" id="ARBA00023125"/>
    </source>
</evidence>
<evidence type="ECO:0000256" key="4">
    <source>
        <dbReference type="SAM" id="Phobius"/>
    </source>
</evidence>
<dbReference type="OrthoDB" id="1975037at2"/>
<comment type="caution">
    <text evidence="6">The sequence shown here is derived from an EMBL/GenBank/DDBJ whole genome shotgun (WGS) entry which is preliminary data.</text>
</comment>
<dbReference type="Pfam" id="PF17853">
    <property type="entry name" value="GGDEF_2"/>
    <property type="match status" value="1"/>
</dbReference>
<dbReference type="GO" id="GO:0003700">
    <property type="term" value="F:DNA-binding transcription factor activity"/>
    <property type="evidence" value="ECO:0007669"/>
    <property type="project" value="InterPro"/>
</dbReference>
<dbReference type="InterPro" id="IPR018062">
    <property type="entry name" value="HTH_AraC-typ_CS"/>
</dbReference>
<dbReference type="PANTHER" id="PTHR43280">
    <property type="entry name" value="ARAC-FAMILY TRANSCRIPTIONAL REGULATOR"/>
    <property type="match status" value="1"/>
</dbReference>
<evidence type="ECO:0000259" key="5">
    <source>
        <dbReference type="PROSITE" id="PS01124"/>
    </source>
</evidence>
<dbReference type="InterPro" id="IPR041522">
    <property type="entry name" value="CdaR_GGDEF"/>
</dbReference>
<dbReference type="GO" id="GO:0043565">
    <property type="term" value="F:sequence-specific DNA binding"/>
    <property type="evidence" value="ECO:0007669"/>
    <property type="project" value="InterPro"/>
</dbReference>
<evidence type="ECO:0000256" key="3">
    <source>
        <dbReference type="ARBA" id="ARBA00023163"/>
    </source>
</evidence>
<keyword evidence="4" id="KW-0812">Transmembrane</keyword>
<dbReference type="SMART" id="SM00342">
    <property type="entry name" value="HTH_ARAC"/>
    <property type="match status" value="1"/>
</dbReference>
<reference evidence="6 7" key="1">
    <citation type="submission" date="2017-07" db="EMBL/GenBank/DDBJ databases">
        <title>Genome sequencing and assembly of Paenibacillus rigui.</title>
        <authorList>
            <person name="Mayilraj S."/>
        </authorList>
    </citation>
    <scope>NUCLEOTIDE SEQUENCE [LARGE SCALE GENOMIC DNA]</scope>
    <source>
        <strain evidence="6 7">JCM 16352</strain>
    </source>
</reference>
<dbReference type="Pfam" id="PF12833">
    <property type="entry name" value="HTH_18"/>
    <property type="match status" value="1"/>
</dbReference>
<dbReference type="EMBL" id="NMQW01000022">
    <property type="protein sequence ID" value="OXM85449.1"/>
    <property type="molecule type" value="Genomic_DNA"/>
</dbReference>
<dbReference type="PROSITE" id="PS00041">
    <property type="entry name" value="HTH_ARAC_FAMILY_1"/>
    <property type="match status" value="1"/>
</dbReference>
<keyword evidence="2" id="KW-0238">DNA-binding</keyword>
<name>A0A229URC4_9BACL</name>
<dbReference type="RefSeq" id="WP_094015810.1">
    <property type="nucleotide sequence ID" value="NZ_NMQW01000022.1"/>
</dbReference>
<keyword evidence="7" id="KW-1185">Reference proteome</keyword>
<evidence type="ECO:0000313" key="6">
    <source>
        <dbReference type="EMBL" id="OXM85449.1"/>
    </source>
</evidence>
<dbReference type="PROSITE" id="PS01124">
    <property type="entry name" value="HTH_ARAC_FAMILY_2"/>
    <property type="match status" value="1"/>
</dbReference>
<keyword evidence="4" id="KW-1133">Transmembrane helix</keyword>
<proteinExistence type="predicted"/>
<gene>
    <name evidence="6" type="ORF">CF651_15700</name>
</gene>
<dbReference type="SUPFAM" id="SSF46689">
    <property type="entry name" value="Homeodomain-like"/>
    <property type="match status" value="2"/>
</dbReference>
<feature type="transmembrane region" description="Helical" evidence="4">
    <location>
        <begin position="302"/>
        <end position="324"/>
    </location>
</feature>
<feature type="domain" description="HTH araC/xylS-type" evidence="5">
    <location>
        <begin position="681"/>
        <end position="779"/>
    </location>
</feature>
<dbReference type="AlphaFoldDB" id="A0A229URC4"/>
<dbReference type="InterPro" id="IPR009057">
    <property type="entry name" value="Homeodomain-like_sf"/>
</dbReference>
<dbReference type="Proteomes" id="UP000215509">
    <property type="component" value="Unassembled WGS sequence"/>
</dbReference>
<organism evidence="6 7">
    <name type="scientific">Paenibacillus rigui</name>
    <dbReference type="NCBI Taxonomy" id="554312"/>
    <lineage>
        <taxon>Bacteria</taxon>
        <taxon>Bacillati</taxon>
        <taxon>Bacillota</taxon>
        <taxon>Bacilli</taxon>
        <taxon>Bacillales</taxon>
        <taxon>Paenibacillaceae</taxon>
        <taxon>Paenibacillus</taxon>
    </lineage>
</organism>
<evidence type="ECO:0000256" key="1">
    <source>
        <dbReference type="ARBA" id="ARBA00023015"/>
    </source>
</evidence>
<dbReference type="InterPro" id="IPR018060">
    <property type="entry name" value="HTH_AraC"/>
</dbReference>
<keyword evidence="1" id="KW-0805">Transcription regulation</keyword>
<dbReference type="PANTHER" id="PTHR43280:SF10">
    <property type="entry name" value="REGULATORY PROTEIN POCR"/>
    <property type="match status" value="1"/>
</dbReference>